<comment type="subcellular location">
    <subcellularLocation>
        <location evidence="1">Membrane</location>
        <topology evidence="1">Multi-pass membrane protein</topology>
    </subcellularLocation>
</comment>
<comment type="caution">
    <text evidence="10">The sequence shown here is derived from an EMBL/GenBank/DDBJ whole genome shotgun (WGS) entry which is preliminary data.</text>
</comment>
<keyword evidence="5" id="KW-0460">Magnesium</keyword>
<accession>A0A955RHE3</accession>
<protein>
    <submittedName>
        <fullName evidence="10">Magnesium transporter</fullName>
    </submittedName>
</protein>
<dbReference type="Gene3D" id="1.10.357.20">
    <property type="entry name" value="SLC41 divalent cation transporters, integral membrane domain"/>
    <property type="match status" value="1"/>
</dbReference>
<evidence type="ECO:0000313" key="10">
    <source>
        <dbReference type="EMBL" id="MCA9381629.1"/>
    </source>
</evidence>
<keyword evidence="3" id="KW-0813">Transport</keyword>
<feature type="transmembrane region" description="Helical" evidence="8">
    <location>
        <begin position="123"/>
        <end position="144"/>
    </location>
</feature>
<feature type="transmembrane region" description="Helical" evidence="8">
    <location>
        <begin position="20"/>
        <end position="40"/>
    </location>
</feature>
<feature type="transmembrane region" description="Helical" evidence="8">
    <location>
        <begin position="96"/>
        <end position="117"/>
    </location>
</feature>
<dbReference type="InterPro" id="IPR036739">
    <property type="entry name" value="SLC41_membr_dom_sf"/>
</dbReference>
<evidence type="ECO:0000256" key="3">
    <source>
        <dbReference type="ARBA" id="ARBA00022448"/>
    </source>
</evidence>
<dbReference type="GO" id="GO:0008324">
    <property type="term" value="F:monoatomic cation transmembrane transporter activity"/>
    <property type="evidence" value="ECO:0007669"/>
    <property type="project" value="InterPro"/>
</dbReference>
<evidence type="ECO:0000256" key="4">
    <source>
        <dbReference type="ARBA" id="ARBA00022692"/>
    </source>
</evidence>
<proteinExistence type="inferred from homology"/>
<feature type="transmembrane region" description="Helical" evidence="8">
    <location>
        <begin position="165"/>
        <end position="183"/>
    </location>
</feature>
<name>A0A955RHE3_9BACT</name>
<dbReference type="EMBL" id="JAGQLJ010000146">
    <property type="protein sequence ID" value="MCA9381629.1"/>
    <property type="molecule type" value="Genomic_DNA"/>
</dbReference>
<feature type="transmembrane region" description="Helical" evidence="8">
    <location>
        <begin position="52"/>
        <end position="76"/>
    </location>
</feature>
<evidence type="ECO:0000256" key="7">
    <source>
        <dbReference type="ARBA" id="ARBA00023136"/>
    </source>
</evidence>
<dbReference type="PANTHER" id="PTHR41394:SF5">
    <property type="entry name" value="SLC41A_MGTE INTEGRAL MEMBRANE DOMAIN-CONTAINING PROTEIN"/>
    <property type="match status" value="1"/>
</dbReference>
<evidence type="ECO:0000256" key="5">
    <source>
        <dbReference type="ARBA" id="ARBA00022842"/>
    </source>
</evidence>
<dbReference type="AlphaFoldDB" id="A0A955RHE3"/>
<dbReference type="GO" id="GO:0016020">
    <property type="term" value="C:membrane"/>
    <property type="evidence" value="ECO:0007669"/>
    <property type="project" value="UniProtKB-SubCell"/>
</dbReference>
<keyword evidence="7 8" id="KW-0472">Membrane</keyword>
<reference evidence="10" key="2">
    <citation type="journal article" date="2021" name="Microbiome">
        <title>Successional dynamics and alternative stable states in a saline activated sludge microbial community over 9 years.</title>
        <authorList>
            <person name="Wang Y."/>
            <person name="Ye J."/>
            <person name="Ju F."/>
            <person name="Liu L."/>
            <person name="Boyd J.A."/>
            <person name="Deng Y."/>
            <person name="Parks D.H."/>
            <person name="Jiang X."/>
            <person name="Yin X."/>
            <person name="Woodcroft B.J."/>
            <person name="Tyson G.W."/>
            <person name="Hugenholtz P."/>
            <person name="Polz M.F."/>
            <person name="Zhang T."/>
        </authorList>
    </citation>
    <scope>NUCLEOTIDE SEQUENCE</scope>
    <source>
        <strain evidence="10">HKST-UBA13</strain>
    </source>
</reference>
<dbReference type="Proteomes" id="UP000775877">
    <property type="component" value="Unassembled WGS sequence"/>
</dbReference>
<comment type="similarity">
    <text evidence="2">Belongs to the SLC41A transporter family.</text>
</comment>
<dbReference type="SUPFAM" id="SSF161093">
    <property type="entry name" value="MgtE membrane domain-like"/>
    <property type="match status" value="1"/>
</dbReference>
<sequence length="184" mass="20551">MKHKRIYYADDDTKTVFKLFKLRIFSLVFGLIFGLLLSFSTSRFELVLEKDVSVAFFIPFIVYLSDAVGTQTQNIYSRDLKTGHAVFKHYLVKESLLGLFFGITFAVIIGPIVLLWLHSSMLAWTVAISILISISFSPIIALLVTELFQLRSIDPAVGSGPIATVLQDTFSIMVYGIVASAIFL</sequence>
<organism evidence="10 11">
    <name type="scientific">Candidatus Dojkabacteria bacterium</name>
    <dbReference type="NCBI Taxonomy" id="2099670"/>
    <lineage>
        <taxon>Bacteria</taxon>
        <taxon>Candidatus Dojkabacteria</taxon>
    </lineage>
</organism>
<keyword evidence="4 8" id="KW-0812">Transmembrane</keyword>
<evidence type="ECO:0000256" key="1">
    <source>
        <dbReference type="ARBA" id="ARBA00004141"/>
    </source>
</evidence>
<gene>
    <name evidence="10" type="ORF">KC678_05160</name>
</gene>
<dbReference type="PANTHER" id="PTHR41394">
    <property type="entry name" value="MAGNESIUM TRANSPORTER MGTE"/>
    <property type="match status" value="1"/>
</dbReference>
<evidence type="ECO:0000256" key="6">
    <source>
        <dbReference type="ARBA" id="ARBA00022989"/>
    </source>
</evidence>
<evidence type="ECO:0000313" key="11">
    <source>
        <dbReference type="Proteomes" id="UP000775877"/>
    </source>
</evidence>
<reference evidence="10" key="1">
    <citation type="submission" date="2020-04" db="EMBL/GenBank/DDBJ databases">
        <authorList>
            <person name="Zhang T."/>
        </authorList>
    </citation>
    <scope>NUCLEOTIDE SEQUENCE</scope>
    <source>
        <strain evidence="10">HKST-UBA13</strain>
    </source>
</reference>
<keyword evidence="6 8" id="KW-1133">Transmembrane helix</keyword>
<evidence type="ECO:0000256" key="2">
    <source>
        <dbReference type="ARBA" id="ARBA00009749"/>
    </source>
</evidence>
<dbReference type="Pfam" id="PF01769">
    <property type="entry name" value="MgtE"/>
    <property type="match status" value="1"/>
</dbReference>
<evidence type="ECO:0000256" key="8">
    <source>
        <dbReference type="SAM" id="Phobius"/>
    </source>
</evidence>
<dbReference type="InterPro" id="IPR006667">
    <property type="entry name" value="SLC41_membr_dom"/>
</dbReference>
<evidence type="ECO:0000259" key="9">
    <source>
        <dbReference type="Pfam" id="PF01769"/>
    </source>
</evidence>
<feature type="domain" description="SLC41A/MgtE integral membrane" evidence="9">
    <location>
        <begin position="58"/>
        <end position="176"/>
    </location>
</feature>